<evidence type="ECO:0000256" key="1">
    <source>
        <dbReference type="ARBA" id="ARBA00007452"/>
    </source>
</evidence>
<feature type="domain" description="DNA replication/recombination mediator RecO N-terminal" evidence="8">
    <location>
        <begin position="1"/>
        <end position="71"/>
    </location>
</feature>
<dbReference type="NCBIfam" id="TIGR00613">
    <property type="entry name" value="reco"/>
    <property type="match status" value="1"/>
</dbReference>
<dbReference type="Gene3D" id="2.40.50.140">
    <property type="entry name" value="Nucleic acid-binding proteins"/>
    <property type="match status" value="1"/>
</dbReference>
<dbReference type="Proteomes" id="UP000516349">
    <property type="component" value="Chromosome"/>
</dbReference>
<dbReference type="InterPro" id="IPR042242">
    <property type="entry name" value="RecO_C"/>
</dbReference>
<dbReference type="SUPFAM" id="SSF57863">
    <property type="entry name" value="ArfGap/RecO-like zinc finger"/>
    <property type="match status" value="1"/>
</dbReference>
<comment type="function">
    <text evidence="7">Involved in DNA repair and RecF pathway recombination.</text>
</comment>
<accession>A0A7H1NS42</accession>
<dbReference type="PANTHER" id="PTHR33991:SF1">
    <property type="entry name" value="DNA REPAIR PROTEIN RECO"/>
    <property type="match status" value="1"/>
</dbReference>
<dbReference type="InterPro" id="IPR022572">
    <property type="entry name" value="DNA_rep/recomb_RecO_N"/>
</dbReference>
<dbReference type="PANTHER" id="PTHR33991">
    <property type="entry name" value="DNA REPAIR PROTEIN RECO"/>
    <property type="match status" value="1"/>
</dbReference>
<dbReference type="RefSeq" id="WP_203412853.1">
    <property type="nucleotide sequence ID" value="NZ_CP060244.1"/>
</dbReference>
<dbReference type="InterPro" id="IPR003717">
    <property type="entry name" value="RecO"/>
</dbReference>
<evidence type="ECO:0000256" key="3">
    <source>
        <dbReference type="ARBA" id="ARBA00022763"/>
    </source>
</evidence>
<keyword evidence="10" id="KW-1185">Reference proteome</keyword>
<gene>
    <name evidence="7 9" type="primary">recO</name>
    <name evidence="9" type="ORF">JGUZn3_13760</name>
</gene>
<dbReference type="AlphaFoldDB" id="A0A7H1NS42"/>
<proteinExistence type="inferred from homology"/>
<evidence type="ECO:0000256" key="2">
    <source>
        <dbReference type="ARBA" id="ARBA00021310"/>
    </source>
</evidence>
<keyword evidence="3 7" id="KW-0227">DNA damage</keyword>
<dbReference type="EMBL" id="CP060244">
    <property type="protein sequence ID" value="QNT78602.1"/>
    <property type="molecule type" value="Genomic_DNA"/>
</dbReference>
<evidence type="ECO:0000256" key="4">
    <source>
        <dbReference type="ARBA" id="ARBA00023172"/>
    </source>
</evidence>
<dbReference type="SUPFAM" id="SSF50249">
    <property type="entry name" value="Nucleic acid-binding proteins"/>
    <property type="match status" value="1"/>
</dbReference>
<keyword evidence="4 7" id="KW-0233">DNA recombination</keyword>
<dbReference type="HAMAP" id="MF_00201">
    <property type="entry name" value="RecO"/>
    <property type="match status" value="1"/>
</dbReference>
<evidence type="ECO:0000313" key="10">
    <source>
        <dbReference type="Proteomes" id="UP000516349"/>
    </source>
</evidence>
<evidence type="ECO:0000256" key="5">
    <source>
        <dbReference type="ARBA" id="ARBA00023204"/>
    </source>
</evidence>
<dbReference type="InterPro" id="IPR012340">
    <property type="entry name" value="NA-bd_OB-fold"/>
</dbReference>
<sequence>MEWKAPALILSAFPYGENSLVAKVLTREHGVSSGLVKGGASRRQSALWQPGNIAMLRWYAKLPGQLGSFQGELQEALAARVMVSGFHLSLLTASCALVSQAWPEYDPMPVVFDRTLELVEKIATSAQKGEQGEVQRYFLLWGKLLLDQLGYGLDLETCALTGENTGLKWVSPRTGRAVTDEAAQPWKKHLLPLPQCLVKPSAPFLPEDWLKGLQLLGYFFQKNIFSPCNKPLPAAYVRLYEQAK</sequence>
<organism evidence="9 10">
    <name type="scientific">Entomobacter blattae</name>
    <dbReference type="NCBI Taxonomy" id="2762277"/>
    <lineage>
        <taxon>Bacteria</taxon>
        <taxon>Pseudomonadati</taxon>
        <taxon>Pseudomonadota</taxon>
        <taxon>Alphaproteobacteria</taxon>
        <taxon>Acetobacterales</taxon>
        <taxon>Acetobacteraceae</taxon>
        <taxon>Entomobacter</taxon>
    </lineage>
</organism>
<reference evidence="9 10" key="1">
    <citation type="submission" date="2020-08" db="EMBL/GenBank/DDBJ databases">
        <title>Complete genome sequence of Entomobacter blattae G55GP.</title>
        <authorList>
            <person name="Poehlein A."/>
            <person name="Guzman J."/>
            <person name="Daniel R."/>
            <person name="Vilcinskas A."/>
        </authorList>
    </citation>
    <scope>NUCLEOTIDE SEQUENCE [LARGE SCALE GENOMIC DNA]</scope>
    <source>
        <strain evidence="9 10">G55GP</strain>
    </source>
</reference>
<evidence type="ECO:0000256" key="7">
    <source>
        <dbReference type="HAMAP-Rule" id="MF_00201"/>
    </source>
</evidence>
<name>A0A7H1NS42_9PROT</name>
<evidence type="ECO:0000259" key="8">
    <source>
        <dbReference type="Pfam" id="PF11967"/>
    </source>
</evidence>
<evidence type="ECO:0000313" key="9">
    <source>
        <dbReference type="EMBL" id="QNT78602.1"/>
    </source>
</evidence>
<protein>
    <recommendedName>
        <fullName evidence="2 7">DNA repair protein RecO</fullName>
    </recommendedName>
    <alternativeName>
        <fullName evidence="6 7">Recombination protein O</fullName>
    </alternativeName>
</protein>
<dbReference type="Gene3D" id="1.20.1440.120">
    <property type="entry name" value="Recombination protein O, C-terminal domain"/>
    <property type="match status" value="1"/>
</dbReference>
<dbReference type="GO" id="GO:0006310">
    <property type="term" value="P:DNA recombination"/>
    <property type="evidence" value="ECO:0007669"/>
    <property type="project" value="UniProtKB-UniRule"/>
</dbReference>
<dbReference type="GO" id="GO:0043590">
    <property type="term" value="C:bacterial nucleoid"/>
    <property type="evidence" value="ECO:0007669"/>
    <property type="project" value="TreeGrafter"/>
</dbReference>
<comment type="similarity">
    <text evidence="1 7">Belongs to the RecO family.</text>
</comment>
<dbReference type="InterPro" id="IPR037278">
    <property type="entry name" value="ARFGAP/RecO"/>
</dbReference>
<dbReference type="Pfam" id="PF11967">
    <property type="entry name" value="RecO_N"/>
    <property type="match status" value="1"/>
</dbReference>
<evidence type="ECO:0000256" key="6">
    <source>
        <dbReference type="ARBA" id="ARBA00033409"/>
    </source>
</evidence>
<dbReference type="Pfam" id="PF02565">
    <property type="entry name" value="RecO_C"/>
    <property type="match status" value="1"/>
</dbReference>
<dbReference type="GO" id="GO:0006302">
    <property type="term" value="P:double-strand break repair"/>
    <property type="evidence" value="ECO:0007669"/>
    <property type="project" value="TreeGrafter"/>
</dbReference>
<dbReference type="KEGG" id="ebla:JGUZn3_13760"/>
<keyword evidence="5 7" id="KW-0234">DNA repair</keyword>